<dbReference type="GO" id="GO:0030315">
    <property type="term" value="C:T-tubule"/>
    <property type="evidence" value="ECO:0007669"/>
    <property type="project" value="TreeGrafter"/>
</dbReference>
<keyword evidence="1" id="KW-0677">Repeat</keyword>
<dbReference type="InterPro" id="IPR036770">
    <property type="entry name" value="Ankyrin_rpt-contain_sf"/>
</dbReference>
<dbReference type="PROSITE" id="PS50088">
    <property type="entry name" value="ANK_REPEAT"/>
    <property type="match status" value="10"/>
</dbReference>
<protein>
    <submittedName>
        <fullName evidence="5">Serine/threonine-protein phosphatase 6 regulatory ankyrin repeat subunit A</fullName>
    </submittedName>
</protein>
<feature type="repeat" description="ANK" evidence="3">
    <location>
        <begin position="361"/>
        <end position="393"/>
    </location>
</feature>
<organism evidence="5">
    <name type="scientific">Ascaris suum</name>
    <name type="common">Pig roundworm</name>
    <name type="synonym">Ascaris lumbricoides</name>
    <dbReference type="NCBI Taxonomy" id="6253"/>
    <lineage>
        <taxon>Eukaryota</taxon>
        <taxon>Metazoa</taxon>
        <taxon>Ecdysozoa</taxon>
        <taxon>Nematoda</taxon>
        <taxon>Chromadorea</taxon>
        <taxon>Rhabditida</taxon>
        <taxon>Spirurina</taxon>
        <taxon>Ascaridomorpha</taxon>
        <taxon>Ascaridoidea</taxon>
        <taxon>Ascarididae</taxon>
        <taxon>Ascaris</taxon>
    </lineage>
</organism>
<dbReference type="GO" id="GO:0036371">
    <property type="term" value="P:protein localization to T-tubule"/>
    <property type="evidence" value="ECO:0007669"/>
    <property type="project" value="TreeGrafter"/>
</dbReference>
<evidence type="ECO:0000313" key="5">
    <source>
        <dbReference type="EMBL" id="ADY40534.1"/>
    </source>
</evidence>
<dbReference type="Pfam" id="PF00023">
    <property type="entry name" value="Ank"/>
    <property type="match status" value="4"/>
</dbReference>
<dbReference type="Gene3D" id="1.25.40.20">
    <property type="entry name" value="Ankyrin repeat-containing domain"/>
    <property type="match status" value="7"/>
</dbReference>
<keyword evidence="2 3" id="KW-0040">ANK repeat</keyword>
<feature type="repeat" description="ANK" evidence="3">
    <location>
        <begin position="463"/>
        <end position="495"/>
    </location>
</feature>
<evidence type="ECO:0000256" key="3">
    <source>
        <dbReference type="PROSITE-ProRule" id="PRU00023"/>
    </source>
</evidence>
<evidence type="ECO:0000256" key="1">
    <source>
        <dbReference type="ARBA" id="ARBA00022737"/>
    </source>
</evidence>
<dbReference type="PROSITE" id="PS50297">
    <property type="entry name" value="ANK_REP_REGION"/>
    <property type="match status" value="10"/>
</dbReference>
<accession>F1KRN0</accession>
<evidence type="ECO:0000256" key="4">
    <source>
        <dbReference type="SAM" id="MobiDB-lite"/>
    </source>
</evidence>
<dbReference type="SMART" id="SM00248">
    <property type="entry name" value="ANK"/>
    <property type="match status" value="18"/>
</dbReference>
<dbReference type="AlphaFoldDB" id="F1KRN0"/>
<proteinExistence type="evidence at transcript level"/>
<dbReference type="EMBL" id="JI164755">
    <property type="protein sequence ID" value="ADY40534.1"/>
    <property type="molecule type" value="mRNA"/>
</dbReference>
<feature type="repeat" description="ANK" evidence="3">
    <location>
        <begin position="427"/>
        <end position="462"/>
    </location>
</feature>
<dbReference type="PANTHER" id="PTHR24178">
    <property type="entry name" value="MOLTING PROTEIN MLT-4"/>
    <property type="match status" value="1"/>
</dbReference>
<feature type="region of interest" description="Disordered" evidence="4">
    <location>
        <begin position="1"/>
        <end position="22"/>
    </location>
</feature>
<feature type="repeat" description="ANK" evidence="3">
    <location>
        <begin position="260"/>
        <end position="292"/>
    </location>
</feature>
<feature type="repeat" description="ANK" evidence="3">
    <location>
        <begin position="160"/>
        <end position="192"/>
    </location>
</feature>
<feature type="repeat" description="ANK" evidence="3">
    <location>
        <begin position="193"/>
        <end position="225"/>
    </location>
</feature>
<feature type="repeat" description="ANK" evidence="3">
    <location>
        <begin position="394"/>
        <end position="426"/>
    </location>
</feature>
<feature type="repeat" description="ANK" evidence="3">
    <location>
        <begin position="60"/>
        <end position="92"/>
    </location>
</feature>
<reference evidence="5" key="1">
    <citation type="journal article" date="2011" name="Genome Res.">
        <title>Deep small RNA sequencing from the nematode Ascaris reveals conservation, functional diversification, and novel developmental profiles.</title>
        <authorList>
            <person name="Wang J."/>
            <person name="Czech B."/>
            <person name="Crunk A."/>
            <person name="Wallace A."/>
            <person name="Mitreva M."/>
            <person name="Hannon G.J."/>
            <person name="Davis R.E."/>
        </authorList>
    </citation>
    <scope>NUCLEOTIDE SEQUENCE</scope>
</reference>
<dbReference type="GO" id="GO:1904108">
    <property type="term" value="P:protein localization to ciliary inversin compartment"/>
    <property type="evidence" value="ECO:0007669"/>
    <property type="project" value="TreeGrafter"/>
</dbReference>
<feature type="repeat" description="ANK" evidence="3">
    <location>
        <begin position="328"/>
        <end position="360"/>
    </location>
</feature>
<dbReference type="GO" id="GO:0005929">
    <property type="term" value="C:cilium"/>
    <property type="evidence" value="ECO:0007669"/>
    <property type="project" value="TreeGrafter"/>
</dbReference>
<dbReference type="SUPFAM" id="SSF48403">
    <property type="entry name" value="Ankyrin repeat"/>
    <property type="match status" value="2"/>
</dbReference>
<dbReference type="PRINTS" id="PR01415">
    <property type="entry name" value="ANKYRIN"/>
</dbReference>
<dbReference type="Pfam" id="PF12796">
    <property type="entry name" value="Ank_2"/>
    <property type="match status" value="5"/>
</dbReference>
<feature type="repeat" description="ANK" evidence="3">
    <location>
        <begin position="96"/>
        <end position="125"/>
    </location>
</feature>
<dbReference type="GO" id="GO:0055117">
    <property type="term" value="P:regulation of cardiac muscle contraction"/>
    <property type="evidence" value="ECO:0007669"/>
    <property type="project" value="TreeGrafter"/>
</dbReference>
<name>F1KRN0_ASCSU</name>
<sequence length="713" mass="77426">MPHTPKKAAFSPLTMSPPKCDEKGSSGCSMELVRAVLSNDEEGVLNLIDENVDVNGLDEKGTSPLHLAAFFGHDAIVGALLDAGARVDARDHLWITPLHRACIRNNYNVVLTLLERGANPRSQCKRFMTPLHLAAQHNATKSAELLLTYAPDVIDKTDWNGCTALHHASYYGNVEFVQLLLGREANINAKNKQGRMAVHWASMGAHMNVLRVLHENGAELNSRDSQSNTVLHYAAISGDVDLVHFILQNATMTVDCASVDGCTALHYAVNNGRSRVVETLLNNGADPNLTCGPQAFSALHLSAGSTEGTLCCELLLKAGCNIAQRSGDGSTALHYACEFGRIARTKMLVDRGAPVNAVNEEGISPLHVAARFGHDIIARFLIESGADLDLQTSDGETALHLAAYRGFLNVARALCENGCNIHLVDSNNRTALHVAAQSSNPNSEFVVECLLSVGIEPQARDLSGRSALHYAARNCVSSIIYKLMNAGAEVDVQDIYGFTPLHYAAALKNDSVFKCIKLMCRANDSSVQRSDVNGFLPIHYAVFADNVDVTMLLADVMNNISVPSSQMPLQMTLYHVAARYRHSQLLHKLLAFYHMRSLNLDKELAAKLNNTIGLEADANGRIPMHYAMSQGCRSCMEILLGTAIRKRALICKDNNGITPVHAAAARGSVECLTQAVGMLKPMDVNVLDKKSRQGRSLRCAGDDWALSHKHTMK</sequence>
<evidence type="ECO:0000256" key="2">
    <source>
        <dbReference type="ARBA" id="ARBA00023043"/>
    </source>
</evidence>
<dbReference type="InterPro" id="IPR002110">
    <property type="entry name" value="Ankyrin_rpt"/>
</dbReference>